<dbReference type="EMBL" id="LJGW01000345">
    <property type="protein sequence ID" value="OEV09790.1"/>
    <property type="molecule type" value="Genomic_DNA"/>
</dbReference>
<name>A0A1E7L0T9_9ACTN</name>
<comment type="caution">
    <text evidence="1">The sequence shown here is derived from an EMBL/GenBank/DDBJ whole genome shotgun (WGS) entry which is preliminary data.</text>
</comment>
<accession>A0A1E7L0T9</accession>
<proteinExistence type="predicted"/>
<sequence>MSTGFQIDIAATERIVERLGECDERMQQARKRLNNVGPKTLGTNGLDNACDTFQDEWDDGIKRIEDAAKDIKDRLKTTVDAYKAGEKKTAEGFGAK</sequence>
<dbReference type="RefSeq" id="WP_070018363.1">
    <property type="nucleotide sequence ID" value="NZ_LJGW01000345.1"/>
</dbReference>
<evidence type="ECO:0000313" key="2">
    <source>
        <dbReference type="Proteomes" id="UP000176005"/>
    </source>
</evidence>
<dbReference type="Proteomes" id="UP000176005">
    <property type="component" value="Unassembled WGS sequence"/>
</dbReference>
<protein>
    <submittedName>
        <fullName evidence="1">Uncharacterized protein</fullName>
    </submittedName>
</protein>
<organism evidence="1 2">
    <name type="scientific">Streptomyces nanshensis</name>
    <dbReference type="NCBI Taxonomy" id="518642"/>
    <lineage>
        <taxon>Bacteria</taxon>
        <taxon>Bacillati</taxon>
        <taxon>Actinomycetota</taxon>
        <taxon>Actinomycetes</taxon>
        <taxon>Kitasatosporales</taxon>
        <taxon>Streptomycetaceae</taxon>
        <taxon>Streptomyces</taxon>
    </lineage>
</organism>
<keyword evidence="2" id="KW-1185">Reference proteome</keyword>
<reference evidence="1 2" key="1">
    <citation type="journal article" date="2016" name="Front. Microbiol.">
        <title>Comparative Genomics Analysis of Streptomyces Species Reveals Their Adaptation to the Marine Environment and Their Diversity at the Genomic Level.</title>
        <authorList>
            <person name="Tian X."/>
            <person name="Zhang Z."/>
            <person name="Yang T."/>
            <person name="Chen M."/>
            <person name="Li J."/>
            <person name="Chen F."/>
            <person name="Yang J."/>
            <person name="Li W."/>
            <person name="Zhang B."/>
            <person name="Zhang Z."/>
            <person name="Wu J."/>
            <person name="Zhang C."/>
            <person name="Long L."/>
            <person name="Xiao J."/>
        </authorList>
    </citation>
    <scope>NUCLEOTIDE SEQUENCE [LARGE SCALE GENOMIC DNA]</scope>
    <source>
        <strain evidence="1 2">SCSIO 10429</strain>
    </source>
</reference>
<dbReference type="Gene3D" id="1.10.287.1060">
    <property type="entry name" value="ESAT-6-like"/>
    <property type="match status" value="1"/>
</dbReference>
<gene>
    <name evidence="1" type="ORF">AN218_20500</name>
</gene>
<dbReference type="AlphaFoldDB" id="A0A1E7L0T9"/>
<evidence type="ECO:0000313" key="1">
    <source>
        <dbReference type="EMBL" id="OEV09790.1"/>
    </source>
</evidence>